<proteinExistence type="predicted"/>
<evidence type="ECO:0000313" key="3">
    <source>
        <dbReference type="Proteomes" id="UP000265557"/>
    </source>
</evidence>
<accession>A0A1I6Z6I2</accession>
<dbReference type="Proteomes" id="UP000323733">
    <property type="component" value="Unassembled WGS sequence"/>
</dbReference>
<reference evidence="1 3" key="1">
    <citation type="submission" date="2016-09" db="EMBL/GenBank/DDBJ databases">
        <title>Complete Genome Sequence of Methanosarcina thermophila MT-1.</title>
        <authorList>
            <person name="Kouzuma A."/>
        </authorList>
    </citation>
    <scope>NUCLEOTIDE SEQUENCE [LARGE SCALE GENOMIC DNA]</scope>
    <source>
        <strain evidence="1 3">MT-1</strain>
    </source>
</reference>
<dbReference type="RefSeq" id="WP_259274550.1">
    <property type="nucleotide sequence ID" value="NZ_FPAO01000004.1"/>
</dbReference>
<gene>
    <name evidence="1" type="ORF">MESMT1_1660</name>
    <name evidence="2" type="ORF">SAMN02910340_01330</name>
</gene>
<name>A0A1I6Z6I2_METTE</name>
<keyword evidence="4" id="KW-1185">Reference proteome</keyword>
<sequence>MMGELERIGNEGWELVWIKDHIDEEGKVIAIFKRKKSEVISV</sequence>
<accession>A0A3G9CWQ1</accession>
<dbReference type="Proteomes" id="UP000265557">
    <property type="component" value="Chromosome"/>
</dbReference>
<organism evidence="2 4">
    <name type="scientific">Methanosarcina thermophila</name>
    <dbReference type="NCBI Taxonomy" id="2210"/>
    <lineage>
        <taxon>Archaea</taxon>
        <taxon>Methanobacteriati</taxon>
        <taxon>Methanobacteriota</taxon>
        <taxon>Stenosarchaea group</taxon>
        <taxon>Methanomicrobia</taxon>
        <taxon>Methanosarcinales</taxon>
        <taxon>Methanosarcinaceae</taxon>
        <taxon>Methanosarcina</taxon>
    </lineage>
</organism>
<dbReference type="EMBL" id="FPAO01000004">
    <property type="protein sequence ID" value="SFT58343.1"/>
    <property type="molecule type" value="Genomic_DNA"/>
</dbReference>
<evidence type="ECO:0000313" key="2">
    <source>
        <dbReference type="EMBL" id="SFT58343.1"/>
    </source>
</evidence>
<evidence type="ECO:0008006" key="5">
    <source>
        <dbReference type="Google" id="ProtNLM"/>
    </source>
</evidence>
<evidence type="ECO:0000313" key="4">
    <source>
        <dbReference type="Proteomes" id="UP000323733"/>
    </source>
</evidence>
<protein>
    <recommendedName>
        <fullName evidence="5">DUF4177 domain-containing protein</fullName>
    </recommendedName>
</protein>
<reference evidence="2 4" key="2">
    <citation type="submission" date="2016-10" db="EMBL/GenBank/DDBJ databases">
        <authorList>
            <person name="Varghese N."/>
            <person name="Submissions S."/>
        </authorList>
    </citation>
    <scope>NUCLEOTIDE SEQUENCE [LARGE SCALE GENOMIC DNA]</scope>
    <source>
        <strain evidence="2 4">DSM 11855</strain>
    </source>
</reference>
<dbReference type="AlphaFoldDB" id="A0A1I6Z6I2"/>
<evidence type="ECO:0000313" key="1">
    <source>
        <dbReference type="EMBL" id="BAW29590.1"/>
    </source>
</evidence>
<dbReference type="EMBL" id="AP017646">
    <property type="protein sequence ID" value="BAW29590.1"/>
    <property type="molecule type" value="Genomic_DNA"/>
</dbReference>
<dbReference type="GeneID" id="75279263"/>